<dbReference type="RefSeq" id="WP_344870059.1">
    <property type="nucleotide sequence ID" value="NZ_AP026562.1"/>
</dbReference>
<dbReference type="SUPFAM" id="SSF53300">
    <property type="entry name" value="vWA-like"/>
    <property type="match status" value="1"/>
</dbReference>
<dbReference type="Pfam" id="PF01882">
    <property type="entry name" value="DUF58"/>
    <property type="match status" value="1"/>
</dbReference>
<dbReference type="EMBL" id="AP026562">
    <property type="protein sequence ID" value="BDP44207.1"/>
    <property type="molecule type" value="Genomic_DNA"/>
</dbReference>
<protein>
    <recommendedName>
        <fullName evidence="1">DUF58 domain-containing protein</fullName>
    </recommendedName>
</protein>
<dbReference type="PANTHER" id="PTHR33608">
    <property type="entry name" value="BLL2464 PROTEIN"/>
    <property type="match status" value="1"/>
</dbReference>
<keyword evidence="2" id="KW-0614">Plasmid</keyword>
<dbReference type="InterPro" id="IPR036465">
    <property type="entry name" value="vWFA_dom_sf"/>
</dbReference>
<evidence type="ECO:0000313" key="3">
    <source>
        <dbReference type="Proteomes" id="UP001064971"/>
    </source>
</evidence>
<keyword evidence="3" id="KW-1185">Reference proteome</keyword>
<name>A0ABM8AK53_9DEIO</name>
<geneLocation type="plasmid" evidence="2 3">
    <name>pDAETH-2</name>
</geneLocation>
<sequence>MELPPALQQELARRRLTAPHARAQGGVGERPSRAKGAGIEFADHRPYQAGDDIRALDAVVTARLGTPVVREFVVSQQLPVLVVLDASASMRVGQPPKFDLAAGVAGALGFVGLAGGDAVQAVTFGAGVRVLPRLQGVNRATELLGWLGQARPEGEGTLEDALGRTAARTPKGALVILVGDFLSEDAVRALGTLHARGQEVLAVQVLAPEELEPERLRASPGRADPLRLDDAESGGSAVVTLDDATLTRYRRALDAWTAELRGSLARHGGRLVQVRADQPLGEVVLREFLARGIVR</sequence>
<dbReference type="PANTHER" id="PTHR33608:SF7">
    <property type="entry name" value="DUF58 DOMAIN-CONTAINING PROTEIN"/>
    <property type="match status" value="1"/>
</dbReference>
<organism evidence="2 3">
    <name type="scientific">Deinococcus aetherius</name>
    <dbReference type="NCBI Taxonomy" id="200252"/>
    <lineage>
        <taxon>Bacteria</taxon>
        <taxon>Thermotogati</taxon>
        <taxon>Deinococcota</taxon>
        <taxon>Deinococci</taxon>
        <taxon>Deinococcales</taxon>
        <taxon>Deinococcaceae</taxon>
        <taxon>Deinococcus</taxon>
    </lineage>
</organism>
<evidence type="ECO:0000259" key="1">
    <source>
        <dbReference type="Pfam" id="PF01882"/>
    </source>
</evidence>
<feature type="domain" description="DUF58" evidence="1">
    <location>
        <begin position="43"/>
        <end position="252"/>
    </location>
</feature>
<reference evidence="2" key="1">
    <citation type="submission" date="2022-07" db="EMBL/GenBank/DDBJ databases">
        <title>Complete Genome Sequence of the Radioresistant Bacterium Deinococcus aetherius ST0316, Isolated from the Air Dust collected in Lower Stratosphere above Japan.</title>
        <authorList>
            <person name="Satoh K."/>
            <person name="Hagiwara K."/>
            <person name="Katsumata K."/>
            <person name="Kubo A."/>
            <person name="Yokobori S."/>
            <person name="Yamagishi A."/>
            <person name="Oono Y."/>
            <person name="Narumi I."/>
        </authorList>
    </citation>
    <scope>NUCLEOTIDE SEQUENCE</scope>
    <source>
        <strain evidence="2">ST0316</strain>
        <plasmid evidence="2">pDAETH-2</plasmid>
    </source>
</reference>
<proteinExistence type="predicted"/>
<gene>
    <name evidence="2" type="ORF">DAETH_41760</name>
</gene>
<dbReference type="Proteomes" id="UP001064971">
    <property type="component" value="Plasmid pDAETH-2"/>
</dbReference>
<dbReference type="Gene3D" id="3.40.50.410">
    <property type="entry name" value="von Willebrand factor, type A domain"/>
    <property type="match status" value="1"/>
</dbReference>
<dbReference type="InterPro" id="IPR002881">
    <property type="entry name" value="DUF58"/>
</dbReference>
<evidence type="ECO:0000313" key="2">
    <source>
        <dbReference type="EMBL" id="BDP44207.1"/>
    </source>
</evidence>
<accession>A0ABM8AK53</accession>